<comment type="caution">
    <text evidence="2">The sequence shown here is derived from an EMBL/GenBank/DDBJ whole genome shotgun (WGS) entry which is preliminary data.</text>
</comment>
<evidence type="ECO:0000313" key="2">
    <source>
        <dbReference type="EMBL" id="MXO99813.1"/>
    </source>
</evidence>
<accession>A0A6I4TZM5</accession>
<dbReference type="InterPro" id="IPR012349">
    <property type="entry name" value="Split_barrel_FMN-bd"/>
</dbReference>
<dbReference type="OrthoDB" id="1432662at2"/>
<name>A0A6I4TZM5_9SPHN</name>
<keyword evidence="3" id="KW-1185">Reference proteome</keyword>
<sequence>MTDTKDLKTRFWNHLAESPYVFLQRDADVGSAVPMTAQLDVHANHAIWFFSTKDSHLAKGGSVTATFTARHHDLFARFSGVLSHELSQERLDALWTTTVSAWYPGGKEDPSLLLLRMDLGGAEIWNNDLGLIDSVKLLLGIESRDEPGIEHVQTRL</sequence>
<dbReference type="PANTHER" id="PTHR34818:SF1">
    <property type="entry name" value="PROTEIN BLI-3"/>
    <property type="match status" value="1"/>
</dbReference>
<protein>
    <submittedName>
        <fullName evidence="2">General stress protein</fullName>
    </submittedName>
</protein>
<proteinExistence type="predicted"/>
<dbReference type="Gene3D" id="2.30.110.10">
    <property type="entry name" value="Electron Transport, Fmn-binding Protein, Chain A"/>
    <property type="match status" value="1"/>
</dbReference>
<dbReference type="RefSeq" id="WP_161391505.1">
    <property type="nucleotide sequence ID" value="NZ_JBHSCP010000001.1"/>
</dbReference>
<reference evidence="2 3" key="1">
    <citation type="submission" date="2019-12" db="EMBL/GenBank/DDBJ databases">
        <title>Genomic-based taxomic classification of the family Erythrobacteraceae.</title>
        <authorList>
            <person name="Xu L."/>
        </authorList>
    </citation>
    <scope>NUCLEOTIDE SEQUENCE [LARGE SCALE GENOMIC DNA]</scope>
    <source>
        <strain evidence="2 3">S36</strain>
    </source>
</reference>
<dbReference type="Proteomes" id="UP000469430">
    <property type="component" value="Unassembled WGS sequence"/>
</dbReference>
<dbReference type="Pfam" id="PF16242">
    <property type="entry name" value="Pyrid_ox_like"/>
    <property type="match status" value="1"/>
</dbReference>
<dbReference type="InterPro" id="IPR038725">
    <property type="entry name" value="YdaG_split_barrel_FMN-bd"/>
</dbReference>
<organism evidence="2 3">
    <name type="scientific">Croceibacterium xixiisoli</name>
    <dbReference type="NCBI Taxonomy" id="1476466"/>
    <lineage>
        <taxon>Bacteria</taxon>
        <taxon>Pseudomonadati</taxon>
        <taxon>Pseudomonadota</taxon>
        <taxon>Alphaproteobacteria</taxon>
        <taxon>Sphingomonadales</taxon>
        <taxon>Erythrobacteraceae</taxon>
        <taxon>Croceibacterium</taxon>
    </lineage>
</organism>
<dbReference type="InterPro" id="IPR052917">
    <property type="entry name" value="Stress-Dev_Protein"/>
</dbReference>
<feature type="domain" description="General stress protein FMN-binding split barrel" evidence="1">
    <location>
        <begin position="10"/>
        <end position="128"/>
    </location>
</feature>
<evidence type="ECO:0000259" key="1">
    <source>
        <dbReference type="Pfam" id="PF16242"/>
    </source>
</evidence>
<gene>
    <name evidence="2" type="ORF">GRI97_12535</name>
</gene>
<dbReference type="SUPFAM" id="SSF50475">
    <property type="entry name" value="FMN-binding split barrel"/>
    <property type="match status" value="1"/>
</dbReference>
<dbReference type="EMBL" id="WTYJ01000002">
    <property type="protein sequence ID" value="MXO99813.1"/>
    <property type="molecule type" value="Genomic_DNA"/>
</dbReference>
<evidence type="ECO:0000313" key="3">
    <source>
        <dbReference type="Proteomes" id="UP000469430"/>
    </source>
</evidence>
<dbReference type="AlphaFoldDB" id="A0A6I4TZM5"/>
<dbReference type="PANTHER" id="PTHR34818">
    <property type="entry name" value="PROTEIN BLI-3"/>
    <property type="match status" value="1"/>
</dbReference>